<dbReference type="Proteomes" id="UP000789739">
    <property type="component" value="Unassembled WGS sequence"/>
</dbReference>
<feature type="transmembrane region" description="Helical" evidence="2">
    <location>
        <begin position="6"/>
        <end position="26"/>
    </location>
</feature>
<keyword evidence="4" id="KW-1185">Reference proteome</keyword>
<organism evidence="3 4">
    <name type="scientific">Paraglomus brasilianum</name>
    <dbReference type="NCBI Taxonomy" id="144538"/>
    <lineage>
        <taxon>Eukaryota</taxon>
        <taxon>Fungi</taxon>
        <taxon>Fungi incertae sedis</taxon>
        <taxon>Mucoromycota</taxon>
        <taxon>Glomeromycotina</taxon>
        <taxon>Glomeromycetes</taxon>
        <taxon>Paraglomerales</taxon>
        <taxon>Paraglomeraceae</taxon>
        <taxon>Paraglomus</taxon>
    </lineage>
</organism>
<evidence type="ECO:0000256" key="2">
    <source>
        <dbReference type="SAM" id="Phobius"/>
    </source>
</evidence>
<feature type="compositionally biased region" description="Polar residues" evidence="1">
    <location>
        <begin position="380"/>
        <end position="391"/>
    </location>
</feature>
<feature type="transmembrane region" description="Helical" evidence="2">
    <location>
        <begin position="204"/>
        <end position="224"/>
    </location>
</feature>
<keyword evidence="2" id="KW-1133">Transmembrane helix</keyword>
<dbReference type="EMBL" id="CAJVPI010000512">
    <property type="protein sequence ID" value="CAG8544529.1"/>
    <property type="molecule type" value="Genomic_DNA"/>
</dbReference>
<evidence type="ECO:0000313" key="4">
    <source>
        <dbReference type="Proteomes" id="UP000789739"/>
    </source>
</evidence>
<dbReference type="OrthoDB" id="3210850at2759"/>
<dbReference type="PANTHER" id="PTHR38848:SF3">
    <property type="entry name" value="G-PROTEIN COUPLED RECEPTORS FAMILY 3 PROFILE DOMAIN-CONTAINING PROTEIN"/>
    <property type="match status" value="1"/>
</dbReference>
<evidence type="ECO:0000313" key="3">
    <source>
        <dbReference type="EMBL" id="CAG8544529.1"/>
    </source>
</evidence>
<feature type="region of interest" description="Disordered" evidence="1">
    <location>
        <begin position="380"/>
        <end position="403"/>
    </location>
</feature>
<reference evidence="3" key="1">
    <citation type="submission" date="2021-06" db="EMBL/GenBank/DDBJ databases">
        <authorList>
            <person name="Kallberg Y."/>
            <person name="Tangrot J."/>
            <person name="Rosling A."/>
        </authorList>
    </citation>
    <scope>NUCLEOTIDE SEQUENCE</scope>
    <source>
        <strain evidence="3">BR232B</strain>
    </source>
</reference>
<sequence>MQSSFPEKVLTITCAVLCSAIVAVLFGMKASRVNSLRALNYAHLLVFSLYMTSWVFASTAALFLAILAMTPTFTVISDLTSSTVWFTDSHGASQVIQTNDLAGQDESIVLARQERSTYDTMCNLSILLCVFMYTSAKLMLYLFLAERVHIVRDSRIARKDSFLYRVNMLLLIPYAGITAGMYIQRITRFSPAPDQCEIGIELPTLLVLLSYDTAVSIYLTVLFIQPLVRVNYKNQHRFLYVAKRTLIGAIISLTISILNVVVLVIANGVEQGHVCLASCILDVTLNTLSVHWVTSNAIRGRNPSEEDDIDVAGSLKLTDRSFHQSTIVGGDGGDRLDNEELRTAVDSRVGNGPNSAKRSTTNGTHVNCDAFDCPVCKRSGSSGRDTLSTLVGSDGQRIPGNTR</sequence>
<feature type="transmembrane region" description="Helical" evidence="2">
    <location>
        <begin position="166"/>
        <end position="184"/>
    </location>
</feature>
<gene>
    <name evidence="3" type="ORF">PBRASI_LOCUS4761</name>
</gene>
<name>A0A9N9AXR3_9GLOM</name>
<feature type="transmembrane region" description="Helical" evidence="2">
    <location>
        <begin position="38"/>
        <end position="69"/>
    </location>
</feature>
<keyword evidence="2" id="KW-0812">Transmembrane</keyword>
<comment type="caution">
    <text evidence="3">The sequence shown here is derived from an EMBL/GenBank/DDBJ whole genome shotgun (WGS) entry which is preliminary data.</text>
</comment>
<accession>A0A9N9AXR3</accession>
<proteinExistence type="predicted"/>
<protein>
    <submittedName>
        <fullName evidence="3">9034_t:CDS:1</fullName>
    </submittedName>
</protein>
<feature type="transmembrane region" description="Helical" evidence="2">
    <location>
        <begin position="124"/>
        <end position="145"/>
    </location>
</feature>
<feature type="transmembrane region" description="Helical" evidence="2">
    <location>
        <begin position="245"/>
        <end position="266"/>
    </location>
</feature>
<dbReference type="PANTHER" id="PTHR38848">
    <property type="entry name" value="G-PROTEIN COUPLED RECEPTORS FAMILY 3 PROFILE DOMAIN-CONTAINING PROTEIN"/>
    <property type="match status" value="1"/>
</dbReference>
<dbReference type="AlphaFoldDB" id="A0A9N9AXR3"/>
<evidence type="ECO:0000256" key="1">
    <source>
        <dbReference type="SAM" id="MobiDB-lite"/>
    </source>
</evidence>
<keyword evidence="2" id="KW-0472">Membrane</keyword>